<dbReference type="Proteomes" id="UP000237347">
    <property type="component" value="Unassembled WGS sequence"/>
</dbReference>
<gene>
    <name evidence="1" type="ORF">CFP56_026980</name>
</gene>
<name>A0AAW0JZD2_QUESU</name>
<reference evidence="1 2" key="1">
    <citation type="journal article" date="2018" name="Sci. Data">
        <title>The draft genome sequence of cork oak.</title>
        <authorList>
            <person name="Ramos A.M."/>
            <person name="Usie A."/>
            <person name="Barbosa P."/>
            <person name="Barros P.M."/>
            <person name="Capote T."/>
            <person name="Chaves I."/>
            <person name="Simoes F."/>
            <person name="Abreu I."/>
            <person name="Carrasquinho I."/>
            <person name="Faro C."/>
            <person name="Guimaraes J.B."/>
            <person name="Mendonca D."/>
            <person name="Nobrega F."/>
            <person name="Rodrigues L."/>
            <person name="Saibo N.J.M."/>
            <person name="Varela M.C."/>
            <person name="Egas C."/>
            <person name="Matos J."/>
            <person name="Miguel C.M."/>
            <person name="Oliveira M.M."/>
            <person name="Ricardo C.P."/>
            <person name="Goncalves S."/>
        </authorList>
    </citation>
    <scope>NUCLEOTIDE SEQUENCE [LARGE SCALE GENOMIC DNA]</scope>
    <source>
        <strain evidence="2">cv. HL8</strain>
    </source>
</reference>
<evidence type="ECO:0000313" key="2">
    <source>
        <dbReference type="Proteomes" id="UP000237347"/>
    </source>
</evidence>
<evidence type="ECO:0000313" key="1">
    <source>
        <dbReference type="EMBL" id="KAK7831927.1"/>
    </source>
</evidence>
<sequence length="33" mass="4157">MRPVQQYSFCLTKELRKLYLRLQKNLQRCRKTN</sequence>
<dbReference type="AlphaFoldDB" id="A0AAW0JZD2"/>
<accession>A0AAW0JZD2</accession>
<keyword evidence="2" id="KW-1185">Reference proteome</keyword>
<protein>
    <submittedName>
        <fullName evidence="1">Uncharacterized protein</fullName>
    </submittedName>
</protein>
<comment type="caution">
    <text evidence="1">The sequence shown here is derived from an EMBL/GenBank/DDBJ whole genome shotgun (WGS) entry which is preliminary data.</text>
</comment>
<proteinExistence type="predicted"/>
<dbReference type="EMBL" id="PKMF04000434">
    <property type="protein sequence ID" value="KAK7831927.1"/>
    <property type="molecule type" value="Genomic_DNA"/>
</dbReference>
<organism evidence="1 2">
    <name type="scientific">Quercus suber</name>
    <name type="common">Cork oak</name>
    <dbReference type="NCBI Taxonomy" id="58331"/>
    <lineage>
        <taxon>Eukaryota</taxon>
        <taxon>Viridiplantae</taxon>
        <taxon>Streptophyta</taxon>
        <taxon>Embryophyta</taxon>
        <taxon>Tracheophyta</taxon>
        <taxon>Spermatophyta</taxon>
        <taxon>Magnoliopsida</taxon>
        <taxon>eudicotyledons</taxon>
        <taxon>Gunneridae</taxon>
        <taxon>Pentapetalae</taxon>
        <taxon>rosids</taxon>
        <taxon>fabids</taxon>
        <taxon>Fagales</taxon>
        <taxon>Fagaceae</taxon>
        <taxon>Quercus</taxon>
    </lineage>
</organism>